<dbReference type="Pfam" id="PF00480">
    <property type="entry name" value="ROK"/>
    <property type="match status" value="1"/>
</dbReference>
<name>A0A1Y0CWH2_9GAMM</name>
<dbReference type="AlphaFoldDB" id="A0A1Y0CWH2"/>
<proteinExistence type="predicted"/>
<evidence type="ECO:0000256" key="8">
    <source>
        <dbReference type="ARBA" id="ARBA00023277"/>
    </source>
</evidence>
<dbReference type="EC" id="2.7.1.59" evidence="1"/>
<dbReference type="PANTHER" id="PTHR18964:SF162">
    <property type="entry name" value="N-ACETYL-D-GLUCOSAMINE KINASE"/>
    <property type="match status" value="1"/>
</dbReference>
<evidence type="ECO:0000256" key="1">
    <source>
        <dbReference type="ARBA" id="ARBA00012122"/>
    </source>
</evidence>
<evidence type="ECO:0000256" key="9">
    <source>
        <dbReference type="ARBA" id="ARBA00049065"/>
    </source>
</evidence>
<evidence type="ECO:0000256" key="2">
    <source>
        <dbReference type="ARBA" id="ARBA00022679"/>
    </source>
</evidence>
<evidence type="ECO:0000256" key="3">
    <source>
        <dbReference type="ARBA" id="ARBA00022723"/>
    </source>
</evidence>
<accession>A0A1Y0CWH2</accession>
<dbReference type="PANTHER" id="PTHR18964">
    <property type="entry name" value="ROK (REPRESSOR, ORF, KINASE) FAMILY"/>
    <property type="match status" value="1"/>
</dbReference>
<evidence type="ECO:0000256" key="6">
    <source>
        <dbReference type="ARBA" id="ARBA00022833"/>
    </source>
</evidence>
<evidence type="ECO:0000313" key="10">
    <source>
        <dbReference type="EMBL" id="ART79568.1"/>
    </source>
</evidence>
<keyword evidence="3" id="KW-0479">Metal-binding</keyword>
<dbReference type="GO" id="GO:0046872">
    <property type="term" value="F:metal ion binding"/>
    <property type="evidence" value="ECO:0007669"/>
    <property type="project" value="UniProtKB-KW"/>
</dbReference>
<gene>
    <name evidence="10" type="ORF">CBP12_04885</name>
</gene>
<dbReference type="GO" id="GO:0045127">
    <property type="term" value="F:N-acetylglucosamine kinase activity"/>
    <property type="evidence" value="ECO:0007669"/>
    <property type="project" value="UniProtKB-EC"/>
</dbReference>
<dbReference type="KEGG" id="ocm:CBP12_04885"/>
<dbReference type="InterPro" id="IPR043129">
    <property type="entry name" value="ATPase_NBD"/>
</dbReference>
<comment type="catalytic activity">
    <reaction evidence="9">
        <text>N-acetyl-D-glucosamine + ATP = N-acetyl-D-glucosamine 6-phosphate + ADP + H(+)</text>
        <dbReference type="Rhea" id="RHEA:17417"/>
        <dbReference type="ChEBI" id="CHEBI:15378"/>
        <dbReference type="ChEBI" id="CHEBI:30616"/>
        <dbReference type="ChEBI" id="CHEBI:57513"/>
        <dbReference type="ChEBI" id="CHEBI:456216"/>
        <dbReference type="ChEBI" id="CHEBI:506227"/>
        <dbReference type="EC" id="2.7.1.59"/>
    </reaction>
</comment>
<dbReference type="EMBL" id="CP021376">
    <property type="protein sequence ID" value="ART79568.1"/>
    <property type="molecule type" value="Genomic_DNA"/>
</dbReference>
<protein>
    <recommendedName>
        <fullName evidence="1">N-acetylglucosamine kinase</fullName>
        <ecNumber evidence="1">2.7.1.59</ecNumber>
    </recommendedName>
</protein>
<keyword evidence="5" id="KW-0418">Kinase</keyword>
<dbReference type="OrthoDB" id="9810372at2"/>
<keyword evidence="8" id="KW-0119">Carbohydrate metabolism</keyword>
<evidence type="ECO:0000256" key="7">
    <source>
        <dbReference type="ARBA" id="ARBA00022840"/>
    </source>
</evidence>
<dbReference type="Proteomes" id="UP000243793">
    <property type="component" value="Chromosome"/>
</dbReference>
<keyword evidence="6" id="KW-0862">Zinc</keyword>
<keyword evidence="7" id="KW-0067">ATP-binding</keyword>
<dbReference type="SUPFAM" id="SSF53067">
    <property type="entry name" value="Actin-like ATPase domain"/>
    <property type="match status" value="1"/>
</dbReference>
<sequence>MINAAIWSRFANLPLFACGCGQLGCLETYISGTGLGNLYQHLVKSNAGVNKAGPEIIDDWQQGELHATQAVAMYLDILASSLAGLMTQFNPDIIVLGGGLSEQPWLYKEVTQRIPSYLMHNMTACPVVAAHFGGAGGVRGAALLTKCST</sequence>
<dbReference type="GO" id="GO:0005524">
    <property type="term" value="F:ATP binding"/>
    <property type="evidence" value="ECO:0007669"/>
    <property type="project" value="UniProtKB-KW"/>
</dbReference>
<dbReference type="InterPro" id="IPR000600">
    <property type="entry name" value="ROK"/>
</dbReference>
<evidence type="ECO:0000256" key="4">
    <source>
        <dbReference type="ARBA" id="ARBA00022741"/>
    </source>
</evidence>
<keyword evidence="11" id="KW-1185">Reference proteome</keyword>
<dbReference type="Gene3D" id="3.30.420.40">
    <property type="match status" value="1"/>
</dbReference>
<keyword evidence="4" id="KW-0547">Nucleotide-binding</keyword>
<keyword evidence="2" id="KW-0808">Transferase</keyword>
<organism evidence="10 11">
    <name type="scientific">Oceanisphaera avium</name>
    <dbReference type="NCBI Taxonomy" id="1903694"/>
    <lineage>
        <taxon>Bacteria</taxon>
        <taxon>Pseudomonadati</taxon>
        <taxon>Pseudomonadota</taxon>
        <taxon>Gammaproteobacteria</taxon>
        <taxon>Aeromonadales</taxon>
        <taxon>Aeromonadaceae</taxon>
        <taxon>Oceanisphaera</taxon>
    </lineage>
</organism>
<reference evidence="11" key="1">
    <citation type="submission" date="2017-05" db="EMBL/GenBank/DDBJ databases">
        <authorList>
            <person name="Sung H."/>
        </authorList>
    </citation>
    <scope>NUCLEOTIDE SEQUENCE [LARGE SCALE GENOMIC DNA]</scope>
    <source>
        <strain evidence="11">AMac2203</strain>
    </source>
</reference>
<evidence type="ECO:0000256" key="5">
    <source>
        <dbReference type="ARBA" id="ARBA00022777"/>
    </source>
</evidence>
<evidence type="ECO:0000313" key="11">
    <source>
        <dbReference type="Proteomes" id="UP000243793"/>
    </source>
</evidence>